<dbReference type="AlphaFoldDB" id="A0AA40KVW6"/>
<protein>
    <submittedName>
        <fullName evidence="1">Uncharacterized protein</fullName>
    </submittedName>
</protein>
<proteinExistence type="predicted"/>
<dbReference type="Proteomes" id="UP001177670">
    <property type="component" value="Unassembled WGS sequence"/>
</dbReference>
<gene>
    <name evidence="1" type="ORF">K0M31_007706</name>
</gene>
<sequence length="80" mass="9515">MENDIESSLLVRLEEQHKSELESYLGELTKWQSEADTLRKQLCENRMMVTKENMSLMKEMLEKDDKINQISFAYQKLQVS</sequence>
<evidence type="ECO:0000313" key="1">
    <source>
        <dbReference type="EMBL" id="KAK1134940.1"/>
    </source>
</evidence>
<accession>A0AA40KVW6</accession>
<keyword evidence="2" id="KW-1185">Reference proteome</keyword>
<reference evidence="1" key="1">
    <citation type="submission" date="2021-10" db="EMBL/GenBank/DDBJ databases">
        <title>Melipona bicolor Genome sequencing and assembly.</title>
        <authorList>
            <person name="Araujo N.S."/>
            <person name="Arias M.C."/>
        </authorList>
    </citation>
    <scope>NUCLEOTIDE SEQUENCE</scope>
    <source>
        <strain evidence="1">USP_2M_L1-L4_2017</strain>
        <tissue evidence="1">Whole body</tissue>
    </source>
</reference>
<name>A0AA40KVW6_9HYME</name>
<evidence type="ECO:0000313" key="2">
    <source>
        <dbReference type="Proteomes" id="UP001177670"/>
    </source>
</evidence>
<dbReference type="EMBL" id="JAHYIQ010000002">
    <property type="protein sequence ID" value="KAK1134940.1"/>
    <property type="molecule type" value="Genomic_DNA"/>
</dbReference>
<organism evidence="1 2">
    <name type="scientific">Melipona bicolor</name>
    <dbReference type="NCBI Taxonomy" id="60889"/>
    <lineage>
        <taxon>Eukaryota</taxon>
        <taxon>Metazoa</taxon>
        <taxon>Ecdysozoa</taxon>
        <taxon>Arthropoda</taxon>
        <taxon>Hexapoda</taxon>
        <taxon>Insecta</taxon>
        <taxon>Pterygota</taxon>
        <taxon>Neoptera</taxon>
        <taxon>Endopterygota</taxon>
        <taxon>Hymenoptera</taxon>
        <taxon>Apocrita</taxon>
        <taxon>Aculeata</taxon>
        <taxon>Apoidea</taxon>
        <taxon>Anthophila</taxon>
        <taxon>Apidae</taxon>
        <taxon>Melipona</taxon>
    </lineage>
</organism>
<comment type="caution">
    <text evidence="1">The sequence shown here is derived from an EMBL/GenBank/DDBJ whole genome shotgun (WGS) entry which is preliminary data.</text>
</comment>